<dbReference type="GO" id="GO:0005978">
    <property type="term" value="P:glycogen biosynthetic process"/>
    <property type="evidence" value="ECO:0007669"/>
    <property type="project" value="UniProtKB-KW"/>
</dbReference>
<dbReference type="InterPro" id="IPR011832">
    <property type="entry name" value="GlgDAde_trans"/>
</dbReference>
<dbReference type="InterPro" id="IPR056818">
    <property type="entry name" value="GlmU/GlgC-like_hexapep"/>
</dbReference>
<evidence type="ECO:0000313" key="5">
    <source>
        <dbReference type="EMBL" id="ERK58978.1"/>
    </source>
</evidence>
<keyword evidence="5" id="KW-0808">Transferase</keyword>
<gene>
    <name evidence="5" type="ORF">HMPREF1983_00616</name>
</gene>
<dbReference type="PATRIC" id="fig|1321820.3.peg.602"/>
<dbReference type="Gene3D" id="3.90.550.10">
    <property type="entry name" value="Spore Coat Polysaccharide Biosynthesis Protein SpsA, Chain A"/>
    <property type="match status" value="1"/>
</dbReference>
<organism evidence="5 6">
    <name type="scientific">Gemella bergeri ATCC 700627</name>
    <dbReference type="NCBI Taxonomy" id="1321820"/>
    <lineage>
        <taxon>Bacteria</taxon>
        <taxon>Bacillati</taxon>
        <taxon>Bacillota</taxon>
        <taxon>Bacilli</taxon>
        <taxon>Bacillales</taxon>
        <taxon>Gemellaceae</taxon>
        <taxon>Gemella</taxon>
    </lineage>
</organism>
<sequence>MKLYMKIERRGKFDMVNAFCILFADSYKKSNDLQGLVRDRTLASLPVASRYRMVDFMLSSLVKAEVPNIAIVSNQNYKSLMDHVGWGKDWDLNRKNRGLKFITPLSNHLSTRVARNKIEALSNTMVYADSLLEEYCILVDSNIVGNIDFKEMLKYHLATNADITLAYTYRQPNIGESQIIFDENNRVYDSLYHFNGSNEICATQVKIYIMTKELFKEVVKKGLTLGWEDILLDYVAKNFHQLNVYAYEITGYSKTINTVKSYFEFNRDLLNRDKLNEVFLSGADILTRVQDSVPTRYGEHSVVSNSLLGDGCVIKGTVKNSILFRDVVVEEGAIVKNSIIMQNGIINRNVHVNYIISDKLVEISEDMELKGAENNPIIIEKGKRV</sequence>
<dbReference type="NCBIfam" id="TIGR02092">
    <property type="entry name" value="glgD"/>
    <property type="match status" value="1"/>
</dbReference>
<dbReference type="eggNOG" id="COG0448">
    <property type="taxonomic scope" value="Bacteria"/>
</dbReference>
<dbReference type="Proteomes" id="UP000016637">
    <property type="component" value="Unassembled WGS sequence"/>
</dbReference>
<evidence type="ECO:0000256" key="1">
    <source>
        <dbReference type="ARBA" id="ARBA00010443"/>
    </source>
</evidence>
<keyword evidence="2" id="KW-0320">Glycogen biosynthesis</keyword>
<dbReference type="HOGENOM" id="CLU_029499_14_0_9"/>
<proteinExistence type="inferred from homology"/>
<dbReference type="InterPro" id="IPR011004">
    <property type="entry name" value="Trimer_LpxA-like_sf"/>
</dbReference>
<accession>U2RZN2</accession>
<dbReference type="InterPro" id="IPR005835">
    <property type="entry name" value="NTP_transferase_dom"/>
</dbReference>
<dbReference type="SUPFAM" id="SSF53448">
    <property type="entry name" value="Nucleotide-diphospho-sugar transferases"/>
    <property type="match status" value="1"/>
</dbReference>
<dbReference type="InterPro" id="IPR029044">
    <property type="entry name" value="Nucleotide-diphossugar_trans"/>
</dbReference>
<keyword evidence="6" id="KW-1185">Reference proteome</keyword>
<keyword evidence="5" id="KW-0548">Nucleotidyltransferase</keyword>
<evidence type="ECO:0000259" key="4">
    <source>
        <dbReference type="Pfam" id="PF24894"/>
    </source>
</evidence>
<evidence type="ECO:0000259" key="3">
    <source>
        <dbReference type="Pfam" id="PF00483"/>
    </source>
</evidence>
<dbReference type="PANTHER" id="PTHR43523">
    <property type="entry name" value="GLUCOSE-1-PHOSPHATE ADENYLYLTRANSFERASE-RELATED"/>
    <property type="match status" value="1"/>
</dbReference>
<name>U2RZN2_9BACL</name>
<feature type="domain" description="Glucose-1-phosphate adenylyltransferase/Bifunctional protein GlmU-like C-terminal hexapeptide" evidence="4">
    <location>
        <begin position="297"/>
        <end position="368"/>
    </location>
</feature>
<dbReference type="PANTHER" id="PTHR43523:SF6">
    <property type="entry name" value="GLYCOGEN BIOSYNTHESIS PROTEIN GLGD"/>
    <property type="match status" value="1"/>
</dbReference>
<comment type="caution">
    <text evidence="5">The sequence shown here is derived from an EMBL/GenBank/DDBJ whole genome shotgun (WGS) entry which is preliminary data.</text>
</comment>
<comment type="similarity">
    <text evidence="1">Belongs to the bacterial/plant glucose-1-phosphate adenylyltransferase family.</text>
</comment>
<dbReference type="InterPro" id="IPR011831">
    <property type="entry name" value="ADP-Glc_PPase"/>
</dbReference>
<dbReference type="Gene3D" id="2.160.10.10">
    <property type="entry name" value="Hexapeptide repeat proteins"/>
    <property type="match status" value="1"/>
</dbReference>
<feature type="domain" description="Nucleotidyl transferase" evidence="3">
    <location>
        <begin position="36"/>
        <end position="168"/>
    </location>
</feature>
<dbReference type="Pfam" id="PF00483">
    <property type="entry name" value="NTP_transferase"/>
    <property type="match status" value="1"/>
</dbReference>
<dbReference type="EMBL" id="AWVP01000040">
    <property type="protein sequence ID" value="ERK58978.1"/>
    <property type="molecule type" value="Genomic_DNA"/>
</dbReference>
<dbReference type="CDD" id="cd04651">
    <property type="entry name" value="LbH_G1P_AT_C"/>
    <property type="match status" value="1"/>
</dbReference>
<protein>
    <submittedName>
        <fullName evidence="5">Glucose-1-phosphate adenylyltransferase, GlgD subunit</fullName>
    </submittedName>
</protein>
<dbReference type="AlphaFoldDB" id="U2RZN2"/>
<dbReference type="SUPFAM" id="SSF51161">
    <property type="entry name" value="Trimeric LpxA-like enzymes"/>
    <property type="match status" value="1"/>
</dbReference>
<evidence type="ECO:0000256" key="2">
    <source>
        <dbReference type="ARBA" id="ARBA00023056"/>
    </source>
</evidence>
<reference evidence="5 6" key="1">
    <citation type="submission" date="2013-08" db="EMBL/GenBank/DDBJ databases">
        <authorList>
            <person name="Weinstock G."/>
            <person name="Sodergren E."/>
            <person name="Wylie T."/>
            <person name="Fulton L."/>
            <person name="Fulton R."/>
            <person name="Fronick C."/>
            <person name="O'Laughlin M."/>
            <person name="Godfrey J."/>
            <person name="Miner T."/>
            <person name="Herter B."/>
            <person name="Appelbaum E."/>
            <person name="Cordes M."/>
            <person name="Lek S."/>
            <person name="Wollam A."/>
            <person name="Pepin K.H."/>
            <person name="Palsikar V.B."/>
            <person name="Mitreva M."/>
            <person name="Wilson R.K."/>
        </authorList>
    </citation>
    <scope>NUCLEOTIDE SEQUENCE [LARGE SCALE GENOMIC DNA]</scope>
    <source>
        <strain evidence="5 6">ATCC 700627</strain>
    </source>
</reference>
<dbReference type="Pfam" id="PF24894">
    <property type="entry name" value="Hexapep_GlmU"/>
    <property type="match status" value="1"/>
</dbReference>
<evidence type="ECO:0000313" key="6">
    <source>
        <dbReference type="Proteomes" id="UP000016637"/>
    </source>
</evidence>
<dbReference type="GO" id="GO:0008878">
    <property type="term" value="F:glucose-1-phosphate adenylyltransferase activity"/>
    <property type="evidence" value="ECO:0007669"/>
    <property type="project" value="InterPro"/>
</dbReference>